<gene>
    <name evidence="1" type="ORF">WMO37_03470</name>
</gene>
<reference evidence="1" key="1">
    <citation type="submission" date="2024-03" db="EMBL/GenBank/DDBJ databases">
        <title>Human intestinal bacterial collection.</title>
        <authorList>
            <person name="Pauvert C."/>
            <person name="Hitch T.C.A."/>
            <person name="Clavel T."/>
        </authorList>
    </citation>
    <scope>NUCLEOTIDE SEQUENCE [LARGE SCALE GENOMIC DNA]</scope>
    <source>
        <strain evidence="1">CLA-AA-H89B</strain>
    </source>
</reference>
<evidence type="ECO:0000313" key="1">
    <source>
        <dbReference type="EMBL" id="MEQ2554075.1"/>
    </source>
</evidence>
<protein>
    <submittedName>
        <fullName evidence="1">Uncharacterized protein</fullName>
    </submittedName>
</protein>
<sequence length="86" mass="9289">MKLNNADTTKEMVVPKGAEGWGRLNLFEASNGYGAFATDVTVDMDADNGFDLLKSTSLTSQFDEIVVNAPQDFDGSIVYTDNGEDC</sequence>
<dbReference type="Proteomes" id="UP001546774">
    <property type="component" value="Unassembled WGS sequence"/>
</dbReference>
<keyword evidence="2" id="KW-1185">Reference proteome</keyword>
<dbReference type="EMBL" id="JBBMFS010000002">
    <property type="protein sequence ID" value="MEQ2554075.1"/>
    <property type="molecule type" value="Genomic_DNA"/>
</dbReference>
<comment type="caution">
    <text evidence="1">The sequence shown here is derived from an EMBL/GenBank/DDBJ whole genome shotgun (WGS) entry which is preliminary data.</text>
</comment>
<evidence type="ECO:0000313" key="2">
    <source>
        <dbReference type="Proteomes" id="UP001546774"/>
    </source>
</evidence>
<name>A0ABV1H306_9FIRM</name>
<proteinExistence type="predicted"/>
<organism evidence="1 2">
    <name type="scientific">Lachnospira intestinalis</name>
    <dbReference type="NCBI Taxonomy" id="3133158"/>
    <lineage>
        <taxon>Bacteria</taxon>
        <taxon>Bacillati</taxon>
        <taxon>Bacillota</taxon>
        <taxon>Clostridia</taxon>
        <taxon>Lachnospirales</taxon>
        <taxon>Lachnospiraceae</taxon>
        <taxon>Lachnospira</taxon>
    </lineage>
</organism>
<accession>A0ABV1H306</accession>